<keyword evidence="1" id="KW-0121">Carboxypeptidase</keyword>
<keyword evidence="1" id="KW-0378">Hydrolase</keyword>
<dbReference type="Proteomes" id="UP000235728">
    <property type="component" value="Unassembled WGS sequence"/>
</dbReference>
<dbReference type="InterPro" id="IPR029058">
    <property type="entry name" value="AB_hydrolase_fold"/>
</dbReference>
<dbReference type="Gene3D" id="3.40.50.1820">
    <property type="entry name" value="alpha/beta hydrolase"/>
    <property type="match status" value="1"/>
</dbReference>
<dbReference type="EMBL" id="MRVG01000013">
    <property type="protein sequence ID" value="PMB64374.1"/>
    <property type="molecule type" value="Genomic_DNA"/>
</dbReference>
<evidence type="ECO:0000313" key="1">
    <source>
        <dbReference type="EMBL" id="PMB64374.1"/>
    </source>
</evidence>
<sequence length="77" mass="8096">MSLTRPTSSRSVLPLQSLAAPVIVIAGGEVTGEYHKPLLTNSVGALLARATSGLLLVLEHRYYASSFPVPDLSGANY</sequence>
<accession>A0A2N6NAS4</accession>
<evidence type="ECO:0000313" key="2">
    <source>
        <dbReference type="Proteomes" id="UP000235728"/>
    </source>
</evidence>
<comment type="caution">
    <text evidence="1">The sequence shown here is derived from an EMBL/GenBank/DDBJ whole genome shotgun (WGS) entry which is preliminary data.</text>
</comment>
<keyword evidence="1" id="KW-0645">Protease</keyword>
<dbReference type="AlphaFoldDB" id="A0A2N6NAS4"/>
<name>A0A2N6NAS4_BEABA</name>
<gene>
    <name evidence="1" type="ORF">BM221_009762</name>
</gene>
<proteinExistence type="predicted"/>
<dbReference type="GO" id="GO:0004180">
    <property type="term" value="F:carboxypeptidase activity"/>
    <property type="evidence" value="ECO:0007669"/>
    <property type="project" value="UniProtKB-KW"/>
</dbReference>
<organism evidence="1 2">
    <name type="scientific">Beauveria bassiana</name>
    <name type="common">White muscardine disease fungus</name>
    <name type="synonym">Tritirachium shiotae</name>
    <dbReference type="NCBI Taxonomy" id="176275"/>
    <lineage>
        <taxon>Eukaryota</taxon>
        <taxon>Fungi</taxon>
        <taxon>Dikarya</taxon>
        <taxon>Ascomycota</taxon>
        <taxon>Pezizomycotina</taxon>
        <taxon>Sordariomycetes</taxon>
        <taxon>Hypocreomycetidae</taxon>
        <taxon>Hypocreales</taxon>
        <taxon>Cordycipitaceae</taxon>
        <taxon>Beauveria</taxon>
    </lineage>
</organism>
<reference evidence="1 2" key="1">
    <citation type="journal article" date="2016" name="Appl. Microbiol. Biotechnol.">
        <title>Characterization of T-DNA insertion mutants with decreased virulence in the entomopathogenic fungus Beauveria bassiana JEF-007.</title>
        <authorList>
            <person name="Kim S."/>
            <person name="Lee S.J."/>
            <person name="Nai Y.S."/>
            <person name="Yu J.S."/>
            <person name="Lee M.R."/>
            <person name="Yang Y.T."/>
            <person name="Kim J.S."/>
        </authorList>
    </citation>
    <scope>NUCLEOTIDE SEQUENCE [LARGE SCALE GENOMIC DNA]</scope>
    <source>
        <strain evidence="1 2">JEF-007</strain>
    </source>
</reference>
<protein>
    <submittedName>
        <fullName evidence="1">Putative extracellular serine carboxypeptidase</fullName>
    </submittedName>
</protein>